<keyword evidence="10" id="KW-0812">Transmembrane</keyword>
<keyword evidence="6" id="KW-0808">Transferase</keyword>
<dbReference type="SMART" id="SM00387">
    <property type="entry name" value="HATPase_c"/>
    <property type="match status" value="1"/>
</dbReference>
<evidence type="ECO:0000256" key="7">
    <source>
        <dbReference type="ARBA" id="ARBA00022777"/>
    </source>
</evidence>
<dbReference type="GO" id="GO:0016301">
    <property type="term" value="F:kinase activity"/>
    <property type="evidence" value="ECO:0007669"/>
    <property type="project" value="UniProtKB-KW"/>
</dbReference>
<name>A0ABU7RLU3_9ACTN</name>
<dbReference type="PROSITE" id="PS50109">
    <property type="entry name" value="HIS_KIN"/>
    <property type="match status" value="1"/>
</dbReference>
<evidence type="ECO:0000256" key="5">
    <source>
        <dbReference type="ARBA" id="ARBA00022553"/>
    </source>
</evidence>
<proteinExistence type="predicted"/>
<keyword evidence="8" id="KW-0902">Two-component regulatory system</keyword>
<gene>
    <name evidence="12" type="ORF">V1633_02940</name>
</gene>
<evidence type="ECO:0000256" key="9">
    <source>
        <dbReference type="SAM" id="MobiDB-lite"/>
    </source>
</evidence>
<evidence type="ECO:0000313" key="13">
    <source>
        <dbReference type="Proteomes" id="UP001332243"/>
    </source>
</evidence>
<dbReference type="Pfam" id="PF02518">
    <property type="entry name" value="HATPase_c"/>
    <property type="match status" value="1"/>
</dbReference>
<comment type="caution">
    <text evidence="12">The sequence shown here is derived from an EMBL/GenBank/DDBJ whole genome shotgun (WGS) entry which is preliminary data.</text>
</comment>
<keyword evidence="7 12" id="KW-0418">Kinase</keyword>
<accession>A0ABU7RLU3</accession>
<dbReference type="CDD" id="cd00082">
    <property type="entry name" value="HisKA"/>
    <property type="match status" value="1"/>
</dbReference>
<evidence type="ECO:0000256" key="2">
    <source>
        <dbReference type="ARBA" id="ARBA00004651"/>
    </source>
</evidence>
<dbReference type="InterPro" id="IPR050980">
    <property type="entry name" value="2C_sensor_his_kinase"/>
</dbReference>
<reference evidence="12 13" key="1">
    <citation type="submission" date="2024-01" db="EMBL/GenBank/DDBJ databases">
        <title>Genome insights into Plantactinospora sonchi sp. nov.</title>
        <authorList>
            <person name="Wang L."/>
        </authorList>
    </citation>
    <scope>NUCLEOTIDE SEQUENCE [LARGE SCALE GENOMIC DNA]</scope>
    <source>
        <strain evidence="12 13">NEAU-QY2</strain>
    </source>
</reference>
<evidence type="ECO:0000256" key="1">
    <source>
        <dbReference type="ARBA" id="ARBA00000085"/>
    </source>
</evidence>
<feature type="domain" description="Histidine kinase" evidence="11">
    <location>
        <begin position="77"/>
        <end position="278"/>
    </location>
</feature>
<dbReference type="InterPro" id="IPR036890">
    <property type="entry name" value="HATPase_C_sf"/>
</dbReference>
<keyword evidence="4" id="KW-1003">Cell membrane</keyword>
<keyword evidence="5" id="KW-0597">Phosphoprotein</keyword>
<dbReference type="Proteomes" id="UP001332243">
    <property type="component" value="Unassembled WGS sequence"/>
</dbReference>
<comment type="subcellular location">
    <subcellularLocation>
        <location evidence="2">Cell membrane</location>
        <topology evidence="2">Multi-pass membrane protein</topology>
    </subcellularLocation>
</comment>
<organism evidence="12 13">
    <name type="scientific">Plantactinospora sonchi</name>
    <dbReference type="NCBI Taxonomy" id="1544735"/>
    <lineage>
        <taxon>Bacteria</taxon>
        <taxon>Bacillati</taxon>
        <taxon>Actinomycetota</taxon>
        <taxon>Actinomycetes</taxon>
        <taxon>Micromonosporales</taxon>
        <taxon>Micromonosporaceae</taxon>
        <taxon>Plantactinospora</taxon>
    </lineage>
</organism>
<evidence type="ECO:0000256" key="8">
    <source>
        <dbReference type="ARBA" id="ARBA00023012"/>
    </source>
</evidence>
<dbReference type="SUPFAM" id="SSF47384">
    <property type="entry name" value="Homodimeric domain of signal transducing histidine kinase"/>
    <property type="match status" value="1"/>
</dbReference>
<dbReference type="InterPro" id="IPR005467">
    <property type="entry name" value="His_kinase_dom"/>
</dbReference>
<evidence type="ECO:0000256" key="4">
    <source>
        <dbReference type="ARBA" id="ARBA00022475"/>
    </source>
</evidence>
<evidence type="ECO:0000256" key="3">
    <source>
        <dbReference type="ARBA" id="ARBA00012438"/>
    </source>
</evidence>
<dbReference type="PANTHER" id="PTHR44936:SF9">
    <property type="entry name" value="SENSOR PROTEIN CREC"/>
    <property type="match status" value="1"/>
</dbReference>
<protein>
    <recommendedName>
        <fullName evidence="3">histidine kinase</fullName>
        <ecNumber evidence="3">2.7.13.3</ecNumber>
    </recommendedName>
</protein>
<feature type="transmembrane region" description="Helical" evidence="10">
    <location>
        <begin position="7"/>
        <end position="27"/>
    </location>
</feature>
<feature type="transmembrane region" description="Helical" evidence="10">
    <location>
        <begin position="33"/>
        <end position="51"/>
    </location>
</feature>
<evidence type="ECO:0000256" key="6">
    <source>
        <dbReference type="ARBA" id="ARBA00022679"/>
    </source>
</evidence>
<dbReference type="InterPro" id="IPR003594">
    <property type="entry name" value="HATPase_dom"/>
</dbReference>
<keyword evidence="10" id="KW-1133">Transmembrane helix</keyword>
<dbReference type="Gene3D" id="1.10.287.130">
    <property type="match status" value="1"/>
</dbReference>
<dbReference type="EC" id="2.7.13.3" evidence="3"/>
<keyword evidence="13" id="KW-1185">Reference proteome</keyword>
<dbReference type="SUPFAM" id="SSF55874">
    <property type="entry name" value="ATPase domain of HSP90 chaperone/DNA topoisomerase II/histidine kinase"/>
    <property type="match status" value="1"/>
</dbReference>
<dbReference type="InterPro" id="IPR003661">
    <property type="entry name" value="HisK_dim/P_dom"/>
</dbReference>
<evidence type="ECO:0000259" key="11">
    <source>
        <dbReference type="PROSITE" id="PS50109"/>
    </source>
</evidence>
<keyword evidence="10" id="KW-0472">Membrane</keyword>
<dbReference type="InterPro" id="IPR036097">
    <property type="entry name" value="HisK_dim/P_sf"/>
</dbReference>
<feature type="region of interest" description="Disordered" evidence="9">
    <location>
        <begin position="322"/>
        <end position="341"/>
    </location>
</feature>
<dbReference type="EMBL" id="JAZGQK010000002">
    <property type="protein sequence ID" value="MEE6257443.1"/>
    <property type="molecule type" value="Genomic_DNA"/>
</dbReference>
<dbReference type="PANTHER" id="PTHR44936">
    <property type="entry name" value="SENSOR PROTEIN CREC"/>
    <property type="match status" value="1"/>
</dbReference>
<dbReference type="Gene3D" id="3.30.565.10">
    <property type="entry name" value="Histidine kinase-like ATPase, C-terminal domain"/>
    <property type="match status" value="1"/>
</dbReference>
<comment type="catalytic activity">
    <reaction evidence="1">
        <text>ATP + protein L-histidine = ADP + protein N-phospho-L-histidine.</text>
        <dbReference type="EC" id="2.7.13.3"/>
    </reaction>
</comment>
<evidence type="ECO:0000313" key="12">
    <source>
        <dbReference type="EMBL" id="MEE6257443.1"/>
    </source>
</evidence>
<dbReference type="RefSeq" id="WP_331212555.1">
    <property type="nucleotide sequence ID" value="NZ_JAZGQK010000002.1"/>
</dbReference>
<sequence>MATTGVPTVVGALGVTALLLAGLVAMLTALLDVMTTLLLCLAGLLAADLLLRLRSLLRRRRAAAAPESATESVLLRVLCHELRSPVGALTALTRTLADERRPVPASDRRLMLRLAREQAAHLDGLWRQAVDWTRGVTTGGEPRVPLDRVLPAMVAAWPADRVRLSVSRAAGHRPVDAQRVRQVLVNLVGNALRHGPAHGQVRLTATVRAGDLVLVVSDEGRRYAGLRAALRRTVPPTGMSGLGLWIVRRLVDTEGGSIRAYPLRPSGAAVEVVFPADRRRRGRGWWAAARRPGRGWPGWATGWPARVGIRGTRAVSAFRLTGGHRVQSHQGSAVRGEARRP</sequence>
<evidence type="ECO:0000256" key="10">
    <source>
        <dbReference type="SAM" id="Phobius"/>
    </source>
</evidence>